<accession>A0A8D8XGU7</accession>
<dbReference type="AlphaFoldDB" id="A0A8D8XGU7"/>
<organism evidence="1">
    <name type="scientific">Cacopsylla melanoneura</name>
    <dbReference type="NCBI Taxonomy" id="428564"/>
    <lineage>
        <taxon>Eukaryota</taxon>
        <taxon>Metazoa</taxon>
        <taxon>Ecdysozoa</taxon>
        <taxon>Arthropoda</taxon>
        <taxon>Hexapoda</taxon>
        <taxon>Insecta</taxon>
        <taxon>Pterygota</taxon>
        <taxon>Neoptera</taxon>
        <taxon>Paraneoptera</taxon>
        <taxon>Hemiptera</taxon>
        <taxon>Sternorrhyncha</taxon>
        <taxon>Psylloidea</taxon>
        <taxon>Psyllidae</taxon>
        <taxon>Psyllinae</taxon>
        <taxon>Cacopsylla</taxon>
    </lineage>
</organism>
<dbReference type="EMBL" id="HBUF01329632">
    <property type="protein sequence ID" value="CAG6696688.1"/>
    <property type="molecule type" value="Transcribed_RNA"/>
</dbReference>
<sequence>MFLQCRRNVNNINRTILSQELLRFVQPAVELSNQCFVFLALNLVVVQIGLPALQLLRKSAPEGRQFTEGLLQSVRCTVLVLDFVLNLLPLVQQLFDFFF</sequence>
<protein>
    <submittedName>
        <fullName evidence="1">Uncharacterized protein</fullName>
    </submittedName>
</protein>
<proteinExistence type="predicted"/>
<name>A0A8D8XGU7_9HEMI</name>
<dbReference type="EMBL" id="HBUF01329633">
    <property type="protein sequence ID" value="CAG6696706.1"/>
    <property type="molecule type" value="Transcribed_RNA"/>
</dbReference>
<reference evidence="1" key="1">
    <citation type="submission" date="2021-05" db="EMBL/GenBank/DDBJ databases">
        <authorList>
            <person name="Alioto T."/>
            <person name="Alioto T."/>
            <person name="Gomez Garrido J."/>
        </authorList>
    </citation>
    <scope>NUCLEOTIDE SEQUENCE</scope>
</reference>
<dbReference type="EMBL" id="HBUF01329630">
    <property type="protein sequence ID" value="CAG6696665.1"/>
    <property type="molecule type" value="Transcribed_RNA"/>
</dbReference>
<evidence type="ECO:0000313" key="1">
    <source>
        <dbReference type="EMBL" id="CAG6696688.1"/>
    </source>
</evidence>
<dbReference type="EMBL" id="HBUF01329629">
    <property type="protein sequence ID" value="CAG6696646.1"/>
    <property type="molecule type" value="Transcribed_RNA"/>
</dbReference>